<name>A0AAU7U8N0_9DEIO</name>
<organism evidence="1">
    <name type="scientific">Deinococcus sonorensis KR-87</name>
    <dbReference type="NCBI Taxonomy" id="694439"/>
    <lineage>
        <taxon>Bacteria</taxon>
        <taxon>Thermotogati</taxon>
        <taxon>Deinococcota</taxon>
        <taxon>Deinococci</taxon>
        <taxon>Deinococcales</taxon>
        <taxon>Deinococcaceae</taxon>
        <taxon>Deinococcus</taxon>
    </lineage>
</organism>
<protein>
    <submittedName>
        <fullName evidence="1">Uncharacterized protein</fullName>
    </submittedName>
</protein>
<sequence>MTERSTHLMNGPRNSVYGIFSELEEVRDFSQRLLDLGLAESQVRVLIGEAGIRELDHDGRYSGVLARFRRLLQGMTDERDNIERYLWALASGHIVVSVALPARQDHAPVCAAFKACNAHFVHYYGAWVVHQFSA</sequence>
<gene>
    <name evidence="1" type="ORF">ABOD76_15745</name>
</gene>
<dbReference type="AlphaFoldDB" id="A0AAU7U8N0"/>
<proteinExistence type="predicted"/>
<dbReference type="EMBL" id="CP158299">
    <property type="protein sequence ID" value="XBV84882.1"/>
    <property type="molecule type" value="Genomic_DNA"/>
</dbReference>
<evidence type="ECO:0000313" key="1">
    <source>
        <dbReference type="EMBL" id="XBV84882.1"/>
    </source>
</evidence>
<reference evidence="1" key="1">
    <citation type="submission" date="2024-06" db="EMBL/GenBank/DDBJ databases">
        <title>Draft Genome Sequence of Deinococcus sonorensis Type Strain KR-87, a Biofilm Producing Representative of the Genus Deinococcus.</title>
        <authorList>
            <person name="Boren L.S."/>
            <person name="Grosso R.A."/>
            <person name="Hugenberg-Cox A.N."/>
            <person name="Hill J.T.E."/>
            <person name="Albert C.M."/>
            <person name="Tuohy J.M."/>
        </authorList>
    </citation>
    <scope>NUCLEOTIDE SEQUENCE</scope>
    <source>
        <strain evidence="1">KR-87</strain>
    </source>
</reference>
<accession>A0AAU7U8N0</accession>
<dbReference type="KEGG" id="dsc:ABOD76_15745"/>
<dbReference type="RefSeq" id="WP_350242919.1">
    <property type="nucleotide sequence ID" value="NZ_CP158299.1"/>
</dbReference>